<protein>
    <recommendedName>
        <fullName evidence="14">Acyltransferase</fullName>
        <ecNumber evidence="14">2.3.1.-</ecNumber>
    </recommendedName>
</protein>
<keyword evidence="6 14" id="KW-0808">Transferase</keyword>
<dbReference type="EC" id="2.3.1.-" evidence="14"/>
<keyword evidence="9 14" id="KW-0256">Endoplasmic reticulum</keyword>
<keyword evidence="8" id="KW-0319">Glycerol metabolism</keyword>
<dbReference type="EMBL" id="CDSF01000024">
    <property type="protein sequence ID" value="CEO95628.1"/>
    <property type="molecule type" value="Genomic_DNA"/>
</dbReference>
<dbReference type="PANTHER" id="PTHR12317">
    <property type="entry name" value="DIACYLGLYCEROL O-ACYLTRANSFERASE"/>
    <property type="match status" value="1"/>
</dbReference>
<accession>A0A0G4IKB8</accession>
<comment type="pathway">
    <text evidence="3">Lipid metabolism.</text>
</comment>
<proteinExistence type="inferred from homology"/>
<evidence type="ECO:0000313" key="15">
    <source>
        <dbReference type="EMBL" id="CEO95628.1"/>
    </source>
</evidence>
<dbReference type="AlphaFoldDB" id="A0A0G4IKB8"/>
<evidence type="ECO:0000313" key="18">
    <source>
        <dbReference type="Proteomes" id="UP000290189"/>
    </source>
</evidence>
<reference evidence="15 17" key="1">
    <citation type="submission" date="2015-02" db="EMBL/GenBank/DDBJ databases">
        <authorList>
            <person name="Chooi Y.-H."/>
        </authorList>
    </citation>
    <scope>NUCLEOTIDE SEQUENCE [LARGE SCALE GENOMIC DNA]</scope>
    <source>
        <strain evidence="15">E3</strain>
    </source>
</reference>
<keyword evidence="7 14" id="KW-0812">Transmembrane</keyword>
<evidence type="ECO:0000256" key="7">
    <source>
        <dbReference type="ARBA" id="ARBA00022692"/>
    </source>
</evidence>
<dbReference type="GO" id="GO:0005789">
    <property type="term" value="C:endoplasmic reticulum membrane"/>
    <property type="evidence" value="ECO:0007669"/>
    <property type="project" value="UniProtKB-SubCell"/>
</dbReference>
<dbReference type="STRING" id="37360.A0A0G4IKB8"/>
<evidence type="ECO:0000256" key="13">
    <source>
        <dbReference type="ARBA" id="ARBA00023315"/>
    </source>
</evidence>
<reference evidence="16 18" key="2">
    <citation type="submission" date="2018-03" db="EMBL/GenBank/DDBJ databases">
        <authorList>
            <person name="Fogelqvist J."/>
        </authorList>
    </citation>
    <scope>NUCLEOTIDE SEQUENCE [LARGE SCALE GENOMIC DNA]</scope>
</reference>
<keyword evidence="12 14" id="KW-0472">Membrane</keyword>
<keyword evidence="13" id="KW-0012">Acyltransferase</keyword>
<dbReference type="Proteomes" id="UP000039324">
    <property type="component" value="Unassembled WGS sequence"/>
</dbReference>
<dbReference type="OMA" id="WIKNWTL"/>
<keyword evidence="11" id="KW-0443">Lipid metabolism</keyword>
<organism evidence="15 17">
    <name type="scientific">Plasmodiophora brassicae</name>
    <name type="common">Clubroot disease agent</name>
    <dbReference type="NCBI Taxonomy" id="37360"/>
    <lineage>
        <taxon>Eukaryota</taxon>
        <taxon>Sar</taxon>
        <taxon>Rhizaria</taxon>
        <taxon>Endomyxa</taxon>
        <taxon>Phytomyxea</taxon>
        <taxon>Plasmodiophorida</taxon>
        <taxon>Plasmodiophoridae</taxon>
        <taxon>Plasmodiophora</taxon>
    </lineage>
</organism>
<gene>
    <name evidence="15" type="ORF">PBRA_004354</name>
    <name evidence="16" type="ORF">PLBR_LOCUS7712</name>
</gene>
<keyword evidence="16" id="KW-0496">Mitochondrion</keyword>
<evidence type="ECO:0000256" key="12">
    <source>
        <dbReference type="ARBA" id="ARBA00023136"/>
    </source>
</evidence>
<dbReference type="GO" id="GO:0019432">
    <property type="term" value="P:triglyceride biosynthetic process"/>
    <property type="evidence" value="ECO:0007669"/>
    <property type="project" value="TreeGrafter"/>
</dbReference>
<name>A0A0G4IKB8_PLABS</name>
<dbReference type="Proteomes" id="UP000290189">
    <property type="component" value="Unassembled WGS sequence"/>
</dbReference>
<dbReference type="InterPro" id="IPR007130">
    <property type="entry name" value="DAGAT"/>
</dbReference>
<evidence type="ECO:0000256" key="10">
    <source>
        <dbReference type="ARBA" id="ARBA00022989"/>
    </source>
</evidence>
<evidence type="ECO:0000256" key="1">
    <source>
        <dbReference type="ARBA" id="ARBA00004477"/>
    </source>
</evidence>
<sequence length="329" mass="36408">MAIRVLQVPLSARLAVVALHVINGALCALGLYGVARWIRNPRRATWANVYIVLTLAEAVARGGWSPRRAGRPVGWVRRWALWRHFRRYFDMTVVYDGKKEDLAAAKPVVLGGHPHGVIGVALVGNAVFENGLLPESMPYRIMATEPLFYIPLMGDWCQALNLASVHESSVDYCLRNGISTVIVVGGVEEALDSRPNTLRLTLASRSGFIKMALKHGAPLVPLLSFGETDIYKQIVPNPQGSFLRRVQTALKQWAGFSVPVVELYNPRPVKVTTVVGSPIPVPKVPNPTRTDVEKWRAVYIGEVKRLYAKFSPTAYPVPHEPLRIVDAKL</sequence>
<geneLocation type="mitochondrion" evidence="16"/>
<keyword evidence="17" id="KW-1185">Reference proteome</keyword>
<comment type="similarity">
    <text evidence="4 14">Belongs to the diacylglycerol acyltransferase family.</text>
</comment>
<dbReference type="GO" id="GO:0004144">
    <property type="term" value="F:diacylglycerol O-acyltransferase activity"/>
    <property type="evidence" value="ECO:0007669"/>
    <property type="project" value="TreeGrafter"/>
</dbReference>
<evidence type="ECO:0000256" key="9">
    <source>
        <dbReference type="ARBA" id="ARBA00022824"/>
    </source>
</evidence>
<evidence type="ECO:0000256" key="14">
    <source>
        <dbReference type="RuleBase" id="RU367023"/>
    </source>
</evidence>
<evidence type="ECO:0000256" key="2">
    <source>
        <dbReference type="ARBA" id="ARBA00004771"/>
    </source>
</evidence>
<dbReference type="CDD" id="cd07987">
    <property type="entry name" value="LPLAT_MGAT-like"/>
    <property type="match status" value="1"/>
</dbReference>
<comment type="caution">
    <text evidence="14">Lacks conserved residue(s) required for the propagation of feature annotation.</text>
</comment>
<comment type="subcellular location">
    <subcellularLocation>
        <location evidence="1 14">Endoplasmic reticulum membrane</location>
        <topology evidence="1 14">Multi-pass membrane protein</topology>
    </subcellularLocation>
</comment>
<evidence type="ECO:0000256" key="3">
    <source>
        <dbReference type="ARBA" id="ARBA00005189"/>
    </source>
</evidence>
<evidence type="ECO:0000313" key="17">
    <source>
        <dbReference type="Proteomes" id="UP000039324"/>
    </source>
</evidence>
<keyword evidence="10 14" id="KW-1133">Transmembrane helix</keyword>
<evidence type="ECO:0000256" key="6">
    <source>
        <dbReference type="ARBA" id="ARBA00022679"/>
    </source>
</evidence>
<feature type="transmembrane region" description="Helical" evidence="14">
    <location>
        <begin position="12"/>
        <end position="34"/>
    </location>
</feature>
<dbReference type="EMBL" id="OVEO01000014">
    <property type="protein sequence ID" value="SPR00497.1"/>
    <property type="molecule type" value="Genomic_DNA"/>
</dbReference>
<evidence type="ECO:0000256" key="5">
    <source>
        <dbReference type="ARBA" id="ARBA00022516"/>
    </source>
</evidence>
<evidence type="ECO:0000256" key="8">
    <source>
        <dbReference type="ARBA" id="ARBA00022798"/>
    </source>
</evidence>
<evidence type="ECO:0000256" key="11">
    <source>
        <dbReference type="ARBA" id="ARBA00023098"/>
    </source>
</evidence>
<evidence type="ECO:0000256" key="4">
    <source>
        <dbReference type="ARBA" id="ARBA00005420"/>
    </source>
</evidence>
<dbReference type="PANTHER" id="PTHR12317:SF0">
    <property type="entry name" value="ACYLTRANSFERASE"/>
    <property type="match status" value="1"/>
</dbReference>
<dbReference type="OrthoDB" id="264532at2759"/>
<keyword evidence="5" id="KW-0444">Lipid biosynthesis</keyword>
<dbReference type="GO" id="GO:0006071">
    <property type="term" value="P:glycerol metabolic process"/>
    <property type="evidence" value="ECO:0007669"/>
    <property type="project" value="UniProtKB-KW"/>
</dbReference>
<comment type="pathway">
    <text evidence="2">Glycerolipid metabolism; triacylglycerol biosynthesis.</text>
</comment>
<dbReference type="Pfam" id="PF03982">
    <property type="entry name" value="DAGAT"/>
    <property type="match status" value="1"/>
</dbReference>
<evidence type="ECO:0000313" key="16">
    <source>
        <dbReference type="EMBL" id="SPR00497.1"/>
    </source>
</evidence>